<protein>
    <submittedName>
        <fullName evidence="1">Uncharacterized protein</fullName>
    </submittedName>
</protein>
<proteinExistence type="predicted"/>
<reference evidence="1" key="2">
    <citation type="journal article" date="2023" name="Plants (Basel)">
        <title>Annotation of the Turnera subulata (Passifloraceae) Draft Genome Reveals the S-Locus Evolved after the Divergence of Turneroideae from Passifloroideae in a Stepwise Manner.</title>
        <authorList>
            <person name="Henning P.M."/>
            <person name="Roalson E.H."/>
            <person name="Mir W."/>
            <person name="McCubbin A.G."/>
            <person name="Shore J.S."/>
        </authorList>
    </citation>
    <scope>NUCLEOTIDE SEQUENCE</scope>
    <source>
        <strain evidence="1">F60SS</strain>
    </source>
</reference>
<evidence type="ECO:0000313" key="2">
    <source>
        <dbReference type="Proteomes" id="UP001141552"/>
    </source>
</evidence>
<dbReference type="GO" id="GO:0016705">
    <property type="term" value="F:oxidoreductase activity, acting on paired donors, with incorporation or reduction of molecular oxygen"/>
    <property type="evidence" value="ECO:0007669"/>
    <property type="project" value="InterPro"/>
</dbReference>
<reference evidence="1" key="1">
    <citation type="submission" date="2022-02" db="EMBL/GenBank/DDBJ databases">
        <authorList>
            <person name="Henning P.M."/>
            <person name="McCubbin A.G."/>
            <person name="Shore J.S."/>
        </authorList>
    </citation>
    <scope>NUCLEOTIDE SEQUENCE</scope>
    <source>
        <strain evidence="1">F60SS</strain>
        <tissue evidence="1">Leaves</tissue>
    </source>
</reference>
<accession>A0A9Q0F4N6</accession>
<evidence type="ECO:0000313" key="1">
    <source>
        <dbReference type="EMBL" id="KAJ4824622.1"/>
    </source>
</evidence>
<dbReference type="EMBL" id="JAKUCV010007138">
    <property type="protein sequence ID" value="KAJ4824622.1"/>
    <property type="molecule type" value="Genomic_DNA"/>
</dbReference>
<dbReference type="OrthoDB" id="2789670at2759"/>
<dbReference type="AlphaFoldDB" id="A0A9Q0F4N6"/>
<dbReference type="GO" id="GO:0020037">
    <property type="term" value="F:heme binding"/>
    <property type="evidence" value="ECO:0007669"/>
    <property type="project" value="InterPro"/>
</dbReference>
<feature type="non-terminal residue" evidence="1">
    <location>
        <position position="289"/>
    </location>
</feature>
<feature type="non-terminal residue" evidence="1">
    <location>
        <position position="1"/>
    </location>
</feature>
<dbReference type="InterPro" id="IPR036396">
    <property type="entry name" value="Cyt_P450_sf"/>
</dbReference>
<keyword evidence="2" id="KW-1185">Reference proteome</keyword>
<gene>
    <name evidence="1" type="ORF">Tsubulata_029170</name>
</gene>
<dbReference type="PANTHER" id="PTHR24299:SF59">
    <property type="entry name" value="CYTOCHROME P450 SUPERFAMILY PROTEIN"/>
    <property type="match status" value="1"/>
</dbReference>
<dbReference type="Pfam" id="PF00067">
    <property type="entry name" value="p450"/>
    <property type="match status" value="1"/>
</dbReference>
<dbReference type="PANTHER" id="PTHR24299">
    <property type="entry name" value="CYTOCHROME P450 FAMILY 1"/>
    <property type="match status" value="1"/>
</dbReference>
<dbReference type="SUPFAM" id="SSF48264">
    <property type="entry name" value="Cytochrome P450"/>
    <property type="match status" value="1"/>
</dbReference>
<dbReference type="GO" id="GO:0004497">
    <property type="term" value="F:monooxygenase activity"/>
    <property type="evidence" value="ECO:0007669"/>
    <property type="project" value="InterPro"/>
</dbReference>
<dbReference type="GO" id="GO:0005506">
    <property type="term" value="F:iron ion binding"/>
    <property type="evidence" value="ECO:0007669"/>
    <property type="project" value="InterPro"/>
</dbReference>
<name>A0A9Q0F4N6_9ROSI</name>
<dbReference type="Gene3D" id="1.10.630.10">
    <property type="entry name" value="Cytochrome P450"/>
    <property type="match status" value="1"/>
</dbReference>
<comment type="caution">
    <text evidence="1">The sequence shown here is derived from an EMBL/GenBank/DDBJ whole genome shotgun (WGS) entry which is preliminary data.</text>
</comment>
<dbReference type="InterPro" id="IPR001128">
    <property type="entry name" value="Cyt_P450"/>
</dbReference>
<sequence>NQESPVRQQQNKAFFRLANPLGRNQTNKAKLPPGPPRLPIIGNLLDLGDKPHKYLAKLAKIHGPLMSLRLGQVTTVVISSATLAKEIIQNHDSVVSNRSVIDATRAHDEHKFGIVWLPLGQSWRYLRKICNSYIFTTQKLDANQELRRKKVQELLADVQEHCLAGKAVDIGQAAFKTTFNALSNTVFSLDLIDSSSGTTHKEVVRCIMDEFGKPNLGDYFPILRHFDLQGIRRRTEIHFGKMFNLFDRIINERLLSRKMVGYVPKNDMLETLLSISEENSDMKDHKLYN</sequence>
<dbReference type="Proteomes" id="UP001141552">
    <property type="component" value="Unassembled WGS sequence"/>
</dbReference>
<organism evidence="1 2">
    <name type="scientific">Turnera subulata</name>
    <dbReference type="NCBI Taxonomy" id="218843"/>
    <lineage>
        <taxon>Eukaryota</taxon>
        <taxon>Viridiplantae</taxon>
        <taxon>Streptophyta</taxon>
        <taxon>Embryophyta</taxon>
        <taxon>Tracheophyta</taxon>
        <taxon>Spermatophyta</taxon>
        <taxon>Magnoliopsida</taxon>
        <taxon>eudicotyledons</taxon>
        <taxon>Gunneridae</taxon>
        <taxon>Pentapetalae</taxon>
        <taxon>rosids</taxon>
        <taxon>fabids</taxon>
        <taxon>Malpighiales</taxon>
        <taxon>Passifloraceae</taxon>
        <taxon>Turnera</taxon>
    </lineage>
</organism>